<dbReference type="InterPro" id="IPR029039">
    <property type="entry name" value="Flavoprotein-like_sf"/>
</dbReference>
<dbReference type="AlphaFoldDB" id="A0A0X8XUQ2"/>
<protein>
    <recommendedName>
        <fullName evidence="3">Flavodoxin</fullName>
    </recommendedName>
</protein>
<dbReference type="Proteomes" id="UP000182498">
    <property type="component" value="Unassembled WGS sequence"/>
</dbReference>
<name>A0A0X8XUQ2_9CORY</name>
<evidence type="ECO:0000313" key="1">
    <source>
        <dbReference type="EMBL" id="CUU65045.1"/>
    </source>
</evidence>
<dbReference type="OrthoDB" id="5736081at2"/>
<proteinExistence type="predicted"/>
<accession>A0A0X8XUQ2</accession>
<dbReference type="SUPFAM" id="SSF52218">
    <property type="entry name" value="Flavoproteins"/>
    <property type="match status" value="1"/>
</dbReference>
<keyword evidence="2" id="KW-1185">Reference proteome</keyword>
<dbReference type="RefSeq" id="WP_073883428.1">
    <property type="nucleotide sequence ID" value="NZ_FAUH01000002.1"/>
</dbReference>
<gene>
    <name evidence="1" type="ORF">CVAR292_00354</name>
</gene>
<reference evidence="2" key="1">
    <citation type="submission" date="2015-11" db="EMBL/GenBank/DDBJ databases">
        <authorList>
            <person name="Dugat-Bony E."/>
        </authorList>
    </citation>
    <scope>NUCLEOTIDE SEQUENCE [LARGE SCALE GENOMIC DNA]</scope>
    <source>
        <strain evidence="2">Mu292</strain>
    </source>
</reference>
<sequence length="165" mass="17724">MPYLLVVHHSPTDKLRGITDTILHAAEGAAAEVNSTLPGELHLEIRERNALEPDTAELLGASALLFGTTANFGYISGALKHYFDSAFMEVTNEDTYTAHSVLAGYWIRGGHDTTGAEKAMTAITTGYGWNTAVDPVCFTGDPEPHTTELRELAENTVGAWYAAVA</sequence>
<dbReference type="Gene3D" id="3.40.50.360">
    <property type="match status" value="1"/>
</dbReference>
<evidence type="ECO:0000313" key="2">
    <source>
        <dbReference type="Proteomes" id="UP000182498"/>
    </source>
</evidence>
<evidence type="ECO:0008006" key="3">
    <source>
        <dbReference type="Google" id="ProtNLM"/>
    </source>
</evidence>
<dbReference type="EMBL" id="FAUH01000002">
    <property type="protein sequence ID" value="CUU65045.1"/>
    <property type="molecule type" value="Genomic_DNA"/>
</dbReference>
<organism evidence="1 2">
    <name type="scientific">Corynebacterium variabile</name>
    <dbReference type="NCBI Taxonomy" id="1727"/>
    <lineage>
        <taxon>Bacteria</taxon>
        <taxon>Bacillati</taxon>
        <taxon>Actinomycetota</taxon>
        <taxon>Actinomycetes</taxon>
        <taxon>Mycobacteriales</taxon>
        <taxon>Corynebacteriaceae</taxon>
        <taxon>Corynebacterium</taxon>
    </lineage>
</organism>